<feature type="domain" description="DUF6532" evidence="4">
    <location>
        <begin position="3"/>
        <end position="158"/>
    </location>
</feature>
<dbReference type="InterPro" id="IPR020472">
    <property type="entry name" value="WD40_PAC1"/>
</dbReference>
<dbReference type="Gene3D" id="2.130.10.10">
    <property type="entry name" value="YVTN repeat-like/Quinoprotein amine dehydrogenase"/>
    <property type="match status" value="2"/>
</dbReference>
<feature type="repeat" description="WD" evidence="3">
    <location>
        <begin position="371"/>
        <end position="412"/>
    </location>
</feature>
<dbReference type="OrthoDB" id="674604at2759"/>
<dbReference type="GeneID" id="64602571"/>
<evidence type="ECO:0000256" key="2">
    <source>
        <dbReference type="ARBA" id="ARBA00022737"/>
    </source>
</evidence>
<dbReference type="InterPro" id="IPR001680">
    <property type="entry name" value="WD40_rpt"/>
</dbReference>
<sequence length="513" mass="56395">MAFNNDIIQMITRRTSHLTSEVKAKVRPLVESIYGFESSARESVKSRNRQLAQQLKHKFGLCYRSLGDKKKNLPRSGLFQTKLTQKAANLVWYCNKKDEGIVFAKYFTPFAIPAIALCYTAAECCIDEWADGERVDISFSGDEYKEVYAKHLANLNKFNSRTKDHGILDTIQKEINDVGRHAKAEPIDVADDDCLSDDDIQHAIEEFQRGSEDNDTLVSGSVDESIRVWDIGTGEVLGAPLQGHTSTVGLLCCNLPDGTHVVFGSHDRTIRVRDIHPRDAFGTLLKGHTGWVQSIAISLDGNRIVSGSSDRTTRVWDMESSEAVGDPLKGHSASVLCVAISQDGKHIVSGSTDTTVQVWDIGSGRALGAPLQGHTDYVRSAAFSRNGHHIVSGSDDKSIRVWDMKTGQGVGPTFQGHTGIRMRSKTTIRVWDIEFLNQPHPSKVPAVMCFSHNPFHALHSASSFLQDFSTPVSVATNKDGWVVGPDGHLLWISPILHPAVYASGNTIVPHKST</sequence>
<organism evidence="5 6">
    <name type="scientific">Suillus plorans</name>
    <dbReference type="NCBI Taxonomy" id="116603"/>
    <lineage>
        <taxon>Eukaryota</taxon>
        <taxon>Fungi</taxon>
        <taxon>Dikarya</taxon>
        <taxon>Basidiomycota</taxon>
        <taxon>Agaricomycotina</taxon>
        <taxon>Agaricomycetes</taxon>
        <taxon>Agaricomycetidae</taxon>
        <taxon>Boletales</taxon>
        <taxon>Suillineae</taxon>
        <taxon>Suillaceae</taxon>
        <taxon>Suillus</taxon>
    </lineage>
</organism>
<protein>
    <submittedName>
        <fullName evidence="5">WD40-repeat-containing domain protein</fullName>
    </submittedName>
</protein>
<dbReference type="PANTHER" id="PTHR19879:SF9">
    <property type="entry name" value="TRANSCRIPTION INITIATION FACTOR TFIID SUBUNIT 5"/>
    <property type="match status" value="1"/>
</dbReference>
<comment type="caution">
    <text evidence="5">The sequence shown here is derived from an EMBL/GenBank/DDBJ whole genome shotgun (WGS) entry which is preliminary data.</text>
</comment>
<dbReference type="EMBL" id="JABBWE010000054">
    <property type="protein sequence ID" value="KAG1789921.1"/>
    <property type="molecule type" value="Genomic_DNA"/>
</dbReference>
<accession>A0A9P7AI86</accession>
<proteinExistence type="predicted"/>
<dbReference type="Pfam" id="PF00400">
    <property type="entry name" value="WD40"/>
    <property type="match status" value="5"/>
</dbReference>
<feature type="repeat" description="WD" evidence="3">
    <location>
        <begin position="285"/>
        <end position="326"/>
    </location>
</feature>
<dbReference type="Proteomes" id="UP000719766">
    <property type="component" value="Unassembled WGS sequence"/>
</dbReference>
<keyword evidence="2" id="KW-0677">Repeat</keyword>
<evidence type="ECO:0000313" key="5">
    <source>
        <dbReference type="EMBL" id="KAG1789921.1"/>
    </source>
</evidence>
<dbReference type="InterPro" id="IPR036322">
    <property type="entry name" value="WD40_repeat_dom_sf"/>
</dbReference>
<dbReference type="RefSeq" id="XP_041156927.1">
    <property type="nucleotide sequence ID" value="XM_041308807.1"/>
</dbReference>
<keyword evidence="1 3" id="KW-0853">WD repeat</keyword>
<reference evidence="5" key="1">
    <citation type="journal article" date="2020" name="New Phytol.">
        <title>Comparative genomics reveals dynamic genome evolution in host specialist ectomycorrhizal fungi.</title>
        <authorList>
            <person name="Lofgren L.A."/>
            <person name="Nguyen N.H."/>
            <person name="Vilgalys R."/>
            <person name="Ruytinx J."/>
            <person name="Liao H.L."/>
            <person name="Branco S."/>
            <person name="Kuo A."/>
            <person name="LaButti K."/>
            <person name="Lipzen A."/>
            <person name="Andreopoulos W."/>
            <person name="Pangilinan J."/>
            <person name="Riley R."/>
            <person name="Hundley H."/>
            <person name="Na H."/>
            <person name="Barry K."/>
            <person name="Grigoriev I.V."/>
            <person name="Stajich J.E."/>
            <person name="Kennedy P.G."/>
        </authorList>
    </citation>
    <scope>NUCLEOTIDE SEQUENCE</scope>
    <source>
        <strain evidence="5">S12</strain>
    </source>
</reference>
<dbReference type="PANTHER" id="PTHR19879">
    <property type="entry name" value="TRANSCRIPTION INITIATION FACTOR TFIID"/>
    <property type="match status" value="1"/>
</dbReference>
<dbReference type="CDD" id="cd00200">
    <property type="entry name" value="WD40"/>
    <property type="match status" value="1"/>
</dbReference>
<dbReference type="InterPro" id="IPR015943">
    <property type="entry name" value="WD40/YVTN_repeat-like_dom_sf"/>
</dbReference>
<dbReference type="SMART" id="SM00320">
    <property type="entry name" value="WD40"/>
    <property type="match status" value="5"/>
</dbReference>
<dbReference type="PROSITE" id="PS00678">
    <property type="entry name" value="WD_REPEATS_1"/>
    <property type="match status" value="4"/>
</dbReference>
<evidence type="ECO:0000256" key="1">
    <source>
        <dbReference type="ARBA" id="ARBA00022574"/>
    </source>
</evidence>
<evidence type="ECO:0000313" key="6">
    <source>
        <dbReference type="Proteomes" id="UP000719766"/>
    </source>
</evidence>
<evidence type="ECO:0000259" key="4">
    <source>
        <dbReference type="Pfam" id="PF20149"/>
    </source>
</evidence>
<evidence type="ECO:0000256" key="3">
    <source>
        <dbReference type="PROSITE-ProRule" id="PRU00221"/>
    </source>
</evidence>
<name>A0A9P7AI86_9AGAM</name>
<dbReference type="AlphaFoldDB" id="A0A9P7AI86"/>
<dbReference type="Pfam" id="PF20149">
    <property type="entry name" value="DUF6532"/>
    <property type="match status" value="1"/>
</dbReference>
<dbReference type="InterPro" id="IPR019775">
    <property type="entry name" value="WD40_repeat_CS"/>
</dbReference>
<dbReference type="SUPFAM" id="SSF50978">
    <property type="entry name" value="WD40 repeat-like"/>
    <property type="match status" value="1"/>
</dbReference>
<dbReference type="PRINTS" id="PR00320">
    <property type="entry name" value="GPROTEINBRPT"/>
</dbReference>
<dbReference type="PROSITE" id="PS50294">
    <property type="entry name" value="WD_REPEATS_REGION"/>
    <property type="match status" value="3"/>
</dbReference>
<dbReference type="PROSITE" id="PS50082">
    <property type="entry name" value="WD_REPEATS_2"/>
    <property type="match status" value="4"/>
</dbReference>
<dbReference type="InterPro" id="IPR045341">
    <property type="entry name" value="DUF6532"/>
</dbReference>
<gene>
    <name evidence="5" type="ORF">HD556DRAFT_1491621</name>
</gene>
<feature type="repeat" description="WD" evidence="3">
    <location>
        <begin position="328"/>
        <end position="369"/>
    </location>
</feature>
<feature type="repeat" description="WD" evidence="3">
    <location>
        <begin position="211"/>
        <end position="239"/>
    </location>
</feature>
<keyword evidence="6" id="KW-1185">Reference proteome</keyword>